<dbReference type="InterPro" id="IPR002213">
    <property type="entry name" value="UDP_glucos_trans"/>
</dbReference>
<sequence length="362" mass="40385">MTFTLDAAKELAIPITFLCTTSACGYLCYFHYQHLIDQGLVPLKNEGCLTNGYLDTPIPWFPGMKDMHLRDFPTFVRTTDPDDILFNFTKNEARRATQGSAIIINSFDELERPVLDAMRFMLSTPVYSIGPLSLLSRHIPDGPVSSLGSSLWTEDTTCLGWLDLKDRASVLYVNFGSVTVMSKEELVEFAWGLANSKLDFLWVVRSDLVREEPGVVMQEFLEETKERGMVTSWCPQEAVLAHPVVGGFLTHSGWNSTLESIAGGVPMLSWPFLSEQPTNCKFVCGEWGIGMEIGSSVKRGEVEMLVKELMVGEKGMEMRKKTMVWKESARRACDVGGSSMLNLERVINDVLLPPSTQLGKLC</sequence>
<reference evidence="4" key="2">
    <citation type="journal article" date="2022" name="Hortic Res">
        <title>The genome of Dioscorea zingiberensis sheds light on the biosynthesis, origin and evolution of the medicinally important diosgenin saponins.</title>
        <authorList>
            <person name="Li Y."/>
            <person name="Tan C."/>
            <person name="Li Z."/>
            <person name="Guo J."/>
            <person name="Li S."/>
            <person name="Chen X."/>
            <person name="Wang C."/>
            <person name="Dai X."/>
            <person name="Yang H."/>
            <person name="Song W."/>
            <person name="Hou L."/>
            <person name="Xu J."/>
            <person name="Tong Z."/>
            <person name="Xu A."/>
            <person name="Yuan X."/>
            <person name="Wang W."/>
            <person name="Yang Q."/>
            <person name="Chen L."/>
            <person name="Sun Z."/>
            <person name="Wang K."/>
            <person name="Pan B."/>
            <person name="Chen J."/>
            <person name="Bao Y."/>
            <person name="Liu F."/>
            <person name="Qi X."/>
            <person name="Gang D.R."/>
            <person name="Wen J."/>
            <person name="Li J."/>
        </authorList>
    </citation>
    <scope>NUCLEOTIDE SEQUENCE</scope>
    <source>
        <strain evidence="4">Dzin_1.0</strain>
    </source>
</reference>
<dbReference type="Gene3D" id="3.40.50.2000">
    <property type="entry name" value="Glycogen Phosphorylase B"/>
    <property type="match status" value="2"/>
</dbReference>
<dbReference type="PROSITE" id="PS00375">
    <property type="entry name" value="UDPGT"/>
    <property type="match status" value="1"/>
</dbReference>
<keyword evidence="2 3" id="KW-0808">Transferase</keyword>
<dbReference type="FunFam" id="3.40.50.2000:FF:000027">
    <property type="entry name" value="Glycosyltransferase"/>
    <property type="match status" value="1"/>
</dbReference>
<dbReference type="GO" id="GO:0080044">
    <property type="term" value="F:quercetin 7-O-glucosyltransferase activity"/>
    <property type="evidence" value="ECO:0007669"/>
    <property type="project" value="TreeGrafter"/>
</dbReference>
<dbReference type="AlphaFoldDB" id="A0A9D5D8F7"/>
<evidence type="ECO:0000313" key="4">
    <source>
        <dbReference type="EMBL" id="KAJ0986093.1"/>
    </source>
</evidence>
<gene>
    <name evidence="4" type="ORF">J5N97_004449</name>
</gene>
<reference evidence="4" key="1">
    <citation type="submission" date="2021-03" db="EMBL/GenBank/DDBJ databases">
        <authorList>
            <person name="Li Z."/>
            <person name="Yang C."/>
        </authorList>
    </citation>
    <scope>NUCLEOTIDE SEQUENCE</scope>
    <source>
        <strain evidence="4">Dzin_1.0</strain>
        <tissue evidence="4">Leaf</tissue>
    </source>
</reference>
<keyword evidence="5" id="KW-1185">Reference proteome</keyword>
<dbReference type="PANTHER" id="PTHR11926:SF774">
    <property type="entry name" value="UDP-GLYCOSYLTRANSFERASE 85A1-RELATED"/>
    <property type="match status" value="1"/>
</dbReference>
<dbReference type="EMBL" id="JAGGNH010000001">
    <property type="protein sequence ID" value="KAJ0986093.1"/>
    <property type="molecule type" value="Genomic_DNA"/>
</dbReference>
<proteinExistence type="inferred from homology"/>
<accession>A0A9D5D8F7</accession>
<dbReference type="Pfam" id="PF00201">
    <property type="entry name" value="UDPGT"/>
    <property type="match status" value="1"/>
</dbReference>
<dbReference type="OrthoDB" id="5835829at2759"/>
<dbReference type="GO" id="GO:0080043">
    <property type="term" value="F:quercetin 3-O-glucosyltransferase activity"/>
    <property type="evidence" value="ECO:0007669"/>
    <property type="project" value="TreeGrafter"/>
</dbReference>
<dbReference type="InterPro" id="IPR035595">
    <property type="entry name" value="UDP_glycos_trans_CS"/>
</dbReference>
<evidence type="ECO:0000313" key="5">
    <source>
        <dbReference type="Proteomes" id="UP001085076"/>
    </source>
</evidence>
<dbReference type="Proteomes" id="UP001085076">
    <property type="component" value="Miscellaneous, Linkage group lg01"/>
</dbReference>
<dbReference type="CDD" id="cd03784">
    <property type="entry name" value="GT1_Gtf-like"/>
    <property type="match status" value="1"/>
</dbReference>
<name>A0A9D5D8F7_9LILI</name>
<keyword evidence="3" id="KW-0328">Glycosyltransferase</keyword>
<comment type="caution">
    <text evidence="4">The sequence shown here is derived from an EMBL/GenBank/DDBJ whole genome shotgun (WGS) entry which is preliminary data.</text>
</comment>
<evidence type="ECO:0000256" key="1">
    <source>
        <dbReference type="ARBA" id="ARBA00009995"/>
    </source>
</evidence>
<evidence type="ECO:0000256" key="2">
    <source>
        <dbReference type="ARBA" id="ARBA00022679"/>
    </source>
</evidence>
<dbReference type="SUPFAM" id="SSF53756">
    <property type="entry name" value="UDP-Glycosyltransferase/glycogen phosphorylase"/>
    <property type="match status" value="1"/>
</dbReference>
<organism evidence="4 5">
    <name type="scientific">Dioscorea zingiberensis</name>
    <dbReference type="NCBI Taxonomy" id="325984"/>
    <lineage>
        <taxon>Eukaryota</taxon>
        <taxon>Viridiplantae</taxon>
        <taxon>Streptophyta</taxon>
        <taxon>Embryophyta</taxon>
        <taxon>Tracheophyta</taxon>
        <taxon>Spermatophyta</taxon>
        <taxon>Magnoliopsida</taxon>
        <taxon>Liliopsida</taxon>
        <taxon>Dioscoreales</taxon>
        <taxon>Dioscoreaceae</taxon>
        <taxon>Dioscorea</taxon>
    </lineage>
</organism>
<comment type="similarity">
    <text evidence="1 3">Belongs to the UDP-glycosyltransferase family.</text>
</comment>
<dbReference type="PANTHER" id="PTHR11926">
    <property type="entry name" value="GLUCOSYL/GLUCURONOSYL TRANSFERASES"/>
    <property type="match status" value="1"/>
</dbReference>
<evidence type="ECO:0000256" key="3">
    <source>
        <dbReference type="RuleBase" id="RU003718"/>
    </source>
</evidence>
<protein>
    <recommendedName>
        <fullName evidence="6">UDP-glycosyltransferases domain-containing protein</fullName>
    </recommendedName>
</protein>
<evidence type="ECO:0008006" key="6">
    <source>
        <dbReference type="Google" id="ProtNLM"/>
    </source>
</evidence>